<evidence type="ECO:0000313" key="4">
    <source>
        <dbReference type="Proteomes" id="UP000051992"/>
    </source>
</evidence>
<reference evidence="2 4" key="1">
    <citation type="journal article" date="2015" name="Genome Announc.">
        <title>Expanding the biotechnology potential of lactobacilli through comparative genomics of 213 strains and associated genera.</title>
        <authorList>
            <person name="Sun Z."/>
            <person name="Harris H.M."/>
            <person name="McCann A."/>
            <person name="Guo C."/>
            <person name="Argimon S."/>
            <person name="Zhang W."/>
            <person name="Yang X."/>
            <person name="Jeffery I.B."/>
            <person name="Cooney J.C."/>
            <person name="Kagawa T.F."/>
            <person name="Liu W."/>
            <person name="Song Y."/>
            <person name="Salvetti E."/>
            <person name="Wrobel A."/>
            <person name="Rasinkangas P."/>
            <person name="Parkhill J."/>
            <person name="Rea M.C."/>
            <person name="O'Sullivan O."/>
            <person name="Ritari J."/>
            <person name="Douillard F.P."/>
            <person name="Paul Ross R."/>
            <person name="Yang R."/>
            <person name="Briner A.E."/>
            <person name="Felis G.E."/>
            <person name="de Vos W.M."/>
            <person name="Barrangou R."/>
            <person name="Klaenhammer T.R."/>
            <person name="Caufield P.W."/>
            <person name="Cui Y."/>
            <person name="Zhang H."/>
            <person name="O'Toole P.W."/>
        </authorList>
    </citation>
    <scope>NUCLEOTIDE SEQUENCE [LARGE SCALE GENOMIC DNA]</scope>
    <source>
        <strain evidence="2 4">DSM 20410</strain>
    </source>
</reference>
<evidence type="ECO:0000313" key="2">
    <source>
        <dbReference type="EMBL" id="KRN45983.1"/>
    </source>
</evidence>
<evidence type="ECO:0000259" key="1">
    <source>
        <dbReference type="Pfam" id="PF24710"/>
    </source>
</evidence>
<evidence type="ECO:0000313" key="3">
    <source>
        <dbReference type="EMBL" id="SUP60859.1"/>
    </source>
</evidence>
<keyword evidence="4" id="KW-1185">Reference proteome</keyword>
<evidence type="ECO:0000313" key="5">
    <source>
        <dbReference type="Proteomes" id="UP000254621"/>
    </source>
</evidence>
<organism evidence="2 4">
    <name type="scientific">Weissella viridescens</name>
    <name type="common">Lactobacillus viridescens</name>
    <dbReference type="NCBI Taxonomy" id="1629"/>
    <lineage>
        <taxon>Bacteria</taxon>
        <taxon>Bacillati</taxon>
        <taxon>Bacillota</taxon>
        <taxon>Bacilli</taxon>
        <taxon>Lactobacillales</taxon>
        <taxon>Lactobacillaceae</taxon>
        <taxon>Weissella</taxon>
    </lineage>
</organism>
<dbReference type="PATRIC" id="fig|1629.5.peg.1339"/>
<dbReference type="EMBL" id="JQBM01000004">
    <property type="protein sequence ID" value="KRN45983.1"/>
    <property type="molecule type" value="Genomic_DNA"/>
</dbReference>
<feature type="domain" description="DUF7671" evidence="1">
    <location>
        <begin position="3"/>
        <end position="97"/>
    </location>
</feature>
<reference evidence="3 5" key="2">
    <citation type="submission" date="2018-06" db="EMBL/GenBank/DDBJ databases">
        <authorList>
            <consortium name="Pathogen Informatics"/>
            <person name="Doyle S."/>
        </authorList>
    </citation>
    <scope>NUCLEOTIDE SEQUENCE [LARGE SCALE GENOMIC DNA]</scope>
    <source>
        <strain evidence="3 5">NCTC13645</strain>
    </source>
</reference>
<dbReference type="STRING" id="1629.IV50_GL001326"/>
<dbReference type="InterPro" id="IPR056088">
    <property type="entry name" value="DUF7671"/>
</dbReference>
<dbReference type="EMBL" id="UHIV01000005">
    <property type="protein sequence ID" value="SUP60859.1"/>
    <property type="molecule type" value="Genomic_DNA"/>
</dbReference>
<sequence>MADKYPTIELVGVVLEQTNSGQYVPKEATLSIADFHSWRIGKHTKGKLAQPGQIFLTENNQLVGLVATKPLAFKNRHEITPMGRFLKEKLDPTLTEQLIQQWQALV</sequence>
<dbReference type="Proteomes" id="UP000254621">
    <property type="component" value="Unassembled WGS sequence"/>
</dbReference>
<accession>A0A0R2GZA2</accession>
<name>A0A0R2GZA2_WEIVI</name>
<dbReference type="Pfam" id="PF24710">
    <property type="entry name" value="DUF7671"/>
    <property type="match status" value="1"/>
</dbReference>
<dbReference type="Proteomes" id="UP000051992">
    <property type="component" value="Unassembled WGS sequence"/>
</dbReference>
<gene>
    <name evidence="2" type="ORF">IV50_GL001326</name>
    <name evidence="3" type="ORF">NCTC13645_01980</name>
</gene>
<dbReference type="RefSeq" id="WP_057746858.1">
    <property type="nucleotide sequence ID" value="NZ_BJLU01000013.1"/>
</dbReference>
<dbReference type="AlphaFoldDB" id="A0A0R2GZA2"/>
<protein>
    <recommendedName>
        <fullName evidence="1">DUF7671 domain-containing protein</fullName>
    </recommendedName>
</protein>
<dbReference type="OrthoDB" id="2142474at2"/>
<proteinExistence type="predicted"/>